<organism evidence="2 3">
    <name type="scientific">Zunongwangia profunda</name>
    <dbReference type="NCBI Taxonomy" id="398743"/>
    <lineage>
        <taxon>Bacteria</taxon>
        <taxon>Pseudomonadati</taxon>
        <taxon>Bacteroidota</taxon>
        <taxon>Flavobacteriia</taxon>
        <taxon>Flavobacteriales</taxon>
        <taxon>Flavobacteriaceae</taxon>
        <taxon>Zunongwangia</taxon>
    </lineage>
</organism>
<dbReference type="Gene3D" id="1.20.1640.10">
    <property type="entry name" value="Multidrug efflux transporter AcrB transmembrane domain"/>
    <property type="match status" value="1"/>
</dbReference>
<dbReference type="InterPro" id="IPR001036">
    <property type="entry name" value="Acrflvin-R"/>
</dbReference>
<name>A0A3D5J4B5_9FLAO</name>
<dbReference type="EMBL" id="DPMF01000415">
    <property type="protein sequence ID" value="HCV82941.1"/>
    <property type="molecule type" value="Genomic_DNA"/>
</dbReference>
<dbReference type="Gene3D" id="3.30.70.1320">
    <property type="entry name" value="Multidrug efflux transporter AcrB pore domain like"/>
    <property type="match status" value="1"/>
</dbReference>
<dbReference type="Proteomes" id="UP000264330">
    <property type="component" value="Unassembled WGS sequence"/>
</dbReference>
<protein>
    <submittedName>
        <fullName evidence="2">Copper transporter</fullName>
    </submittedName>
</protein>
<dbReference type="GO" id="GO:0005886">
    <property type="term" value="C:plasma membrane"/>
    <property type="evidence" value="ECO:0007669"/>
    <property type="project" value="TreeGrafter"/>
</dbReference>
<keyword evidence="1" id="KW-0812">Transmembrane</keyword>
<dbReference type="Gene3D" id="3.30.70.1430">
    <property type="entry name" value="Multidrug efflux transporter AcrB pore domain"/>
    <property type="match status" value="1"/>
</dbReference>
<keyword evidence="1" id="KW-0472">Membrane</keyword>
<dbReference type="Gene3D" id="3.30.2090.10">
    <property type="entry name" value="Multidrug efflux transporter AcrB TolC docking domain, DN and DC subdomains"/>
    <property type="match status" value="1"/>
</dbReference>
<dbReference type="InterPro" id="IPR027463">
    <property type="entry name" value="AcrB_DN_DC_subdom"/>
</dbReference>
<evidence type="ECO:0000313" key="2">
    <source>
        <dbReference type="EMBL" id="HCV82941.1"/>
    </source>
</evidence>
<keyword evidence="1" id="KW-1133">Transmembrane helix</keyword>
<dbReference type="AlphaFoldDB" id="A0A3D5J4B5"/>
<gene>
    <name evidence="2" type="ORF">DGQ38_18030</name>
</gene>
<feature type="non-terminal residue" evidence="2">
    <location>
        <position position="281"/>
    </location>
</feature>
<sequence length="281" mass="31485">MSNLDKEFKLSSWAIDNKMTVYVIIAIIMLGGLLSYYGMPREAFPEIVETKIYVSSVNPGNSAEDVEKFITEPLEEEFNNIAGIKEITSTTLQDYSIVIVEFEEDISVDVAKTKVKDKVDLVKAETTWPTLDNGAKVEPNIFDLNISEEMPILNINLTGDYPVQELKTYAEYLQEKIELLPQIKEASIRGAEDMEVEIAVDVYKMSASQVSFDNIINAVSMENKTISAGNIITSGVEKNIRIVGEIQDPKELENVIVKREGGNIFLKDIAEINFKEKDPTT</sequence>
<dbReference type="Pfam" id="PF00873">
    <property type="entry name" value="ACR_tran"/>
    <property type="match status" value="1"/>
</dbReference>
<feature type="transmembrane region" description="Helical" evidence="1">
    <location>
        <begin position="21"/>
        <end position="39"/>
    </location>
</feature>
<comment type="caution">
    <text evidence="2">The sequence shown here is derived from an EMBL/GenBank/DDBJ whole genome shotgun (WGS) entry which is preliminary data.</text>
</comment>
<dbReference type="PANTHER" id="PTHR32063:SF0">
    <property type="entry name" value="SWARMING MOTILITY PROTEIN SWRC"/>
    <property type="match status" value="1"/>
</dbReference>
<dbReference type="SUPFAM" id="SSF82714">
    <property type="entry name" value="Multidrug efflux transporter AcrB TolC docking domain, DN and DC subdomains"/>
    <property type="match status" value="1"/>
</dbReference>
<proteinExistence type="predicted"/>
<dbReference type="GO" id="GO:0042910">
    <property type="term" value="F:xenobiotic transmembrane transporter activity"/>
    <property type="evidence" value="ECO:0007669"/>
    <property type="project" value="TreeGrafter"/>
</dbReference>
<dbReference type="PANTHER" id="PTHR32063">
    <property type="match status" value="1"/>
</dbReference>
<accession>A0A3D5J4B5</accession>
<evidence type="ECO:0000313" key="3">
    <source>
        <dbReference type="Proteomes" id="UP000264330"/>
    </source>
</evidence>
<dbReference type="SUPFAM" id="SSF82693">
    <property type="entry name" value="Multidrug efflux transporter AcrB pore domain, PN1, PN2, PC1 and PC2 subdomains"/>
    <property type="match status" value="1"/>
</dbReference>
<evidence type="ECO:0000256" key="1">
    <source>
        <dbReference type="SAM" id="Phobius"/>
    </source>
</evidence>
<reference evidence="2 3" key="1">
    <citation type="journal article" date="2018" name="Nat. Biotechnol.">
        <title>A standardized bacterial taxonomy based on genome phylogeny substantially revises the tree of life.</title>
        <authorList>
            <person name="Parks D.H."/>
            <person name="Chuvochina M."/>
            <person name="Waite D.W."/>
            <person name="Rinke C."/>
            <person name="Skarshewski A."/>
            <person name="Chaumeil P.A."/>
            <person name="Hugenholtz P."/>
        </authorList>
    </citation>
    <scope>NUCLEOTIDE SEQUENCE [LARGE SCALE GENOMIC DNA]</scope>
    <source>
        <strain evidence="2">UBA9359</strain>
    </source>
</reference>